<name>A0ABD1IRB6_9TELE</name>
<dbReference type="InterPro" id="IPR035901">
    <property type="entry name" value="GIY-YIG_endonuc_sf"/>
</dbReference>
<protein>
    <recommendedName>
        <fullName evidence="6">GIY-YIG domain-containing protein</fullName>
    </recommendedName>
</protein>
<dbReference type="EMBL" id="JBHFQA010000072">
    <property type="protein sequence ID" value="KAL2076771.1"/>
    <property type="molecule type" value="Genomic_DNA"/>
</dbReference>
<feature type="domain" description="Reverse transcriptase" evidence="2">
    <location>
        <begin position="156"/>
        <end position="401"/>
    </location>
</feature>
<dbReference type="Pfam" id="PF01541">
    <property type="entry name" value="GIY-YIG"/>
    <property type="match status" value="1"/>
</dbReference>
<dbReference type="InterPro" id="IPR000305">
    <property type="entry name" value="GIY-YIG_endonuc"/>
</dbReference>
<evidence type="ECO:0000313" key="4">
    <source>
        <dbReference type="EMBL" id="KAL2076771.1"/>
    </source>
</evidence>
<dbReference type="PROSITE" id="PS50164">
    <property type="entry name" value="GIY_YIG"/>
    <property type="match status" value="1"/>
</dbReference>
<evidence type="ECO:0008006" key="6">
    <source>
        <dbReference type="Google" id="ProtNLM"/>
    </source>
</evidence>
<sequence>MEQKNQLRFDLQTYHRRLKLECYFEGKRQRRRTPFSLKSEWTPSLNKLPPNIKNLIRADNYALTHLNWGLRSKNNLNKEELQALKELQLNKHIVIKPADKGNAVVIMDREDYIWEGKRQLANQNHYTALHSPIYPETKNMVKIILENMKGEGYINTEQLLYLSEDSPRERRFYLLPKIHKDKATWSKPGKIPPGRPIVSDCNSETYRIAEYIEFYLNPISNLHPSYIKDTYHFLEKIKTIKIPQTAFLFTMDVESLYTNIDTNLGLETIKLWFQKYPNPNRPDKYLLQLLEISLRRNDFEFDSRFYLQIKGTAMGKKFAPSYANIFMANWEEKALDAFPLKPLHYYRFLDDIWGIWPFTMEDFIKFANHLNTFTPSIRIQYNIHGTEVNFLDTITYKGTHFNNTGFLDFKVYFKETDTHSLLHKTSFHPKHTYRGIVKSQLLRFHRICSDQNQFCKATKTLFSVLRTRGYSRSFLRYTLKSFLKEKPPTQTQKIIPMISTFSTNSVQLNRLIKCNFQKFLTNTNILQHHKIIAAYRRNKNLKDRLVKSKLPSLTSKQKEERNKTFQPRTWVTNHSTKQIYKITEILTSKTTNCIYLISCAKCTKQYVGQTKNSMVTRLYQHQYNIRHHKEINTHIVKHFLEHGLTSLRISGLQSDQSWTLHKRLRMEKHWIAKLDTKYPKGLNED</sequence>
<evidence type="ECO:0000259" key="2">
    <source>
        <dbReference type="PROSITE" id="PS50878"/>
    </source>
</evidence>
<dbReference type="Pfam" id="PF26215">
    <property type="entry name" value="HTH_animal"/>
    <property type="match status" value="1"/>
</dbReference>
<dbReference type="PANTHER" id="PTHR21301">
    <property type="entry name" value="REVERSE TRANSCRIPTASE"/>
    <property type="match status" value="1"/>
</dbReference>
<dbReference type="InterPro" id="IPR000477">
    <property type="entry name" value="RT_dom"/>
</dbReference>
<evidence type="ECO:0000313" key="5">
    <source>
        <dbReference type="Proteomes" id="UP001591681"/>
    </source>
</evidence>
<dbReference type="EMBL" id="JBHFQA010000072">
    <property type="protein sequence ID" value="KAL2076770.1"/>
    <property type="molecule type" value="Genomic_DNA"/>
</dbReference>
<keyword evidence="5" id="KW-1185">Reference proteome</keyword>
<dbReference type="SUPFAM" id="SSF82771">
    <property type="entry name" value="GIY-YIG endonuclease"/>
    <property type="match status" value="1"/>
</dbReference>
<dbReference type="PROSITE" id="PS50878">
    <property type="entry name" value="RT_POL"/>
    <property type="match status" value="1"/>
</dbReference>
<evidence type="ECO:0000313" key="3">
    <source>
        <dbReference type="EMBL" id="KAL2076770.1"/>
    </source>
</evidence>
<feature type="domain" description="GIY-YIG" evidence="1">
    <location>
        <begin position="590"/>
        <end position="680"/>
    </location>
</feature>
<proteinExistence type="predicted"/>
<accession>A0ABD1IRB6</accession>
<organism evidence="4 5">
    <name type="scientific">Coilia grayii</name>
    <name type="common">Gray's grenadier anchovy</name>
    <dbReference type="NCBI Taxonomy" id="363190"/>
    <lineage>
        <taxon>Eukaryota</taxon>
        <taxon>Metazoa</taxon>
        <taxon>Chordata</taxon>
        <taxon>Craniata</taxon>
        <taxon>Vertebrata</taxon>
        <taxon>Euteleostomi</taxon>
        <taxon>Actinopterygii</taxon>
        <taxon>Neopterygii</taxon>
        <taxon>Teleostei</taxon>
        <taxon>Clupei</taxon>
        <taxon>Clupeiformes</taxon>
        <taxon>Clupeoidei</taxon>
        <taxon>Engraulidae</taxon>
        <taxon>Coilinae</taxon>
        <taxon>Coilia</taxon>
    </lineage>
</organism>
<dbReference type="PANTHER" id="PTHR21301:SF10">
    <property type="entry name" value="REVERSE TRANSCRIPTASE DOMAIN-CONTAINING PROTEIN"/>
    <property type="match status" value="1"/>
</dbReference>
<dbReference type="InterPro" id="IPR058912">
    <property type="entry name" value="HTH_animal"/>
</dbReference>
<evidence type="ECO:0000259" key="1">
    <source>
        <dbReference type="PROSITE" id="PS50164"/>
    </source>
</evidence>
<dbReference type="Proteomes" id="UP001591681">
    <property type="component" value="Unassembled WGS sequence"/>
</dbReference>
<dbReference type="AlphaFoldDB" id="A0ABD1IRB6"/>
<gene>
    <name evidence="3" type="ORF">ACEWY4_027633</name>
    <name evidence="4" type="ORF">ACEWY4_027634</name>
</gene>
<dbReference type="CDD" id="cd10442">
    <property type="entry name" value="GIY-YIG_PLEs"/>
    <property type="match status" value="1"/>
</dbReference>
<dbReference type="Gene3D" id="3.40.1440.10">
    <property type="entry name" value="GIY-YIG endonuclease"/>
    <property type="match status" value="1"/>
</dbReference>
<reference evidence="4 5" key="1">
    <citation type="submission" date="2024-09" db="EMBL/GenBank/DDBJ databases">
        <title>A chromosome-level genome assembly of Gray's grenadier anchovy, Coilia grayii.</title>
        <authorList>
            <person name="Fu Z."/>
        </authorList>
    </citation>
    <scope>NUCLEOTIDE SEQUENCE [LARGE SCALE GENOMIC DNA]</scope>
    <source>
        <strain evidence="4">G4</strain>
        <tissue evidence="4">Muscle</tissue>
    </source>
</reference>
<comment type="caution">
    <text evidence="4">The sequence shown here is derived from an EMBL/GenBank/DDBJ whole genome shotgun (WGS) entry which is preliminary data.</text>
</comment>